<sequence length="536" mass="57693">MSTSRSGRRSDRQPSRRTRIRAGIVLAAAAALTVACSSSGPASTPETSAVDTEATLRIGYVGPVPSLDPTQQRLGGEQGATFLLYDRLMQLGNDFEVKPMLATSWEFAPDGSYLELKLREGITFHDGTPVDATAVKASLERSKTAPGSTVAQSLSDIKSVEVIDPTTVRLVLEPGRGAGLPTILTSNAGEIMSAKAIADGRDLALAPGDAGSGPYLVSEFKPNEIVVFERAPRPYWDSDAAKIKRIEIRYMPQASVGLNALRSGQLDMVLTTAADVQSVQKLAETGAVNKSEFSLLTPSHALFMHTDHPAFSDPQVRAAISQAIDREAICRDLLAGNCDPRIQPYASNHWAYVKELDEQLTFTPEQAQQTLADAGVAGVRFPLVFTAGSSYESVAQVVQSQLAQAGITVDLMPLPSAEAFTGFREGRYPAYLTTVTASAEPSQLMDTQFLGGYNAADAIRDVVTPIAEQADKPGLSREERAKLYGQIWAEVNKATTLIPIISNKVAWAYSPKVHGVDEMPWSWSGGFELRYLTVTR</sequence>
<gene>
    <name evidence="2" type="ORF">SAMN05443637_117143</name>
</gene>
<feature type="domain" description="Solute-binding protein family 5" evidence="1">
    <location>
        <begin position="96"/>
        <end position="450"/>
    </location>
</feature>
<accession>A0A1M6XQD5</accession>
<dbReference type="GO" id="GO:0043190">
    <property type="term" value="C:ATP-binding cassette (ABC) transporter complex"/>
    <property type="evidence" value="ECO:0007669"/>
    <property type="project" value="InterPro"/>
</dbReference>
<dbReference type="Pfam" id="PF00496">
    <property type="entry name" value="SBP_bac_5"/>
    <property type="match status" value="1"/>
</dbReference>
<dbReference type="STRING" id="1848.SAMN05443637_117143"/>
<proteinExistence type="predicted"/>
<dbReference type="InterPro" id="IPR030678">
    <property type="entry name" value="Peptide/Ni-bd"/>
</dbReference>
<organism evidence="2 3">
    <name type="scientific">Pseudonocardia thermophila</name>
    <dbReference type="NCBI Taxonomy" id="1848"/>
    <lineage>
        <taxon>Bacteria</taxon>
        <taxon>Bacillati</taxon>
        <taxon>Actinomycetota</taxon>
        <taxon>Actinomycetes</taxon>
        <taxon>Pseudonocardiales</taxon>
        <taxon>Pseudonocardiaceae</taxon>
        <taxon>Pseudonocardia</taxon>
    </lineage>
</organism>
<dbReference type="SUPFAM" id="SSF53850">
    <property type="entry name" value="Periplasmic binding protein-like II"/>
    <property type="match status" value="1"/>
</dbReference>
<dbReference type="EMBL" id="FRAP01000017">
    <property type="protein sequence ID" value="SHL08164.1"/>
    <property type="molecule type" value="Genomic_DNA"/>
</dbReference>
<reference evidence="2 3" key="1">
    <citation type="submission" date="2016-11" db="EMBL/GenBank/DDBJ databases">
        <authorList>
            <person name="Jaros S."/>
            <person name="Januszkiewicz K."/>
            <person name="Wedrychowicz H."/>
        </authorList>
    </citation>
    <scope>NUCLEOTIDE SEQUENCE [LARGE SCALE GENOMIC DNA]</scope>
    <source>
        <strain evidence="2 3">DSM 43832</strain>
    </source>
</reference>
<evidence type="ECO:0000259" key="1">
    <source>
        <dbReference type="Pfam" id="PF00496"/>
    </source>
</evidence>
<dbReference type="GO" id="GO:0015833">
    <property type="term" value="P:peptide transport"/>
    <property type="evidence" value="ECO:0007669"/>
    <property type="project" value="TreeGrafter"/>
</dbReference>
<dbReference type="Gene3D" id="3.10.105.10">
    <property type="entry name" value="Dipeptide-binding Protein, Domain 3"/>
    <property type="match status" value="1"/>
</dbReference>
<dbReference type="Gene3D" id="3.40.190.10">
    <property type="entry name" value="Periplasmic binding protein-like II"/>
    <property type="match status" value="1"/>
</dbReference>
<dbReference type="RefSeq" id="WP_073458941.1">
    <property type="nucleotide sequence ID" value="NZ_CALGVN010000041.1"/>
</dbReference>
<keyword evidence="3" id="KW-1185">Reference proteome</keyword>
<dbReference type="Proteomes" id="UP000184363">
    <property type="component" value="Unassembled WGS sequence"/>
</dbReference>
<dbReference type="OrthoDB" id="9046151at2"/>
<dbReference type="InterPro" id="IPR039424">
    <property type="entry name" value="SBP_5"/>
</dbReference>
<dbReference type="InterPro" id="IPR000914">
    <property type="entry name" value="SBP_5_dom"/>
</dbReference>
<dbReference type="PANTHER" id="PTHR30290">
    <property type="entry name" value="PERIPLASMIC BINDING COMPONENT OF ABC TRANSPORTER"/>
    <property type="match status" value="1"/>
</dbReference>
<protein>
    <submittedName>
        <fullName evidence="2">Peptide/nickel transport system substrate-binding protein</fullName>
    </submittedName>
</protein>
<dbReference type="GO" id="GO:1904680">
    <property type="term" value="F:peptide transmembrane transporter activity"/>
    <property type="evidence" value="ECO:0007669"/>
    <property type="project" value="TreeGrafter"/>
</dbReference>
<dbReference type="GO" id="GO:0042597">
    <property type="term" value="C:periplasmic space"/>
    <property type="evidence" value="ECO:0007669"/>
    <property type="project" value="UniProtKB-ARBA"/>
</dbReference>
<dbReference type="AlphaFoldDB" id="A0A1M6XQD5"/>
<evidence type="ECO:0000313" key="2">
    <source>
        <dbReference type="EMBL" id="SHL08164.1"/>
    </source>
</evidence>
<dbReference type="PIRSF" id="PIRSF002741">
    <property type="entry name" value="MppA"/>
    <property type="match status" value="1"/>
</dbReference>
<evidence type="ECO:0000313" key="3">
    <source>
        <dbReference type="Proteomes" id="UP000184363"/>
    </source>
</evidence>
<name>A0A1M6XQD5_PSETH</name>